<reference evidence="1" key="1">
    <citation type="journal article" date="2021" name="Proc. Natl. Acad. Sci. U.S.A.">
        <title>A Catalog of Tens of Thousands of Viruses from Human Metagenomes Reveals Hidden Associations with Chronic Diseases.</title>
        <authorList>
            <person name="Tisza M.J."/>
            <person name="Buck C.B."/>
        </authorList>
    </citation>
    <scope>NUCLEOTIDE SEQUENCE</scope>
    <source>
        <strain evidence="1">CtQad106</strain>
    </source>
</reference>
<dbReference type="Pfam" id="PF25209">
    <property type="entry name" value="Phage_capsid_4"/>
    <property type="match status" value="1"/>
</dbReference>
<organism evidence="1">
    <name type="scientific">Ackermannviridae sp. ctQad106</name>
    <dbReference type="NCBI Taxonomy" id="2826820"/>
    <lineage>
        <taxon>Viruses</taxon>
        <taxon>Duplodnaviria</taxon>
        <taxon>Heunggongvirae</taxon>
        <taxon>Uroviricota</taxon>
        <taxon>Caudoviricetes</taxon>
        <taxon>Pantevenvirales</taxon>
        <taxon>Ackermannviridae</taxon>
    </lineage>
</organism>
<protein>
    <submittedName>
        <fullName evidence="1">Major capsid protein</fullName>
    </submittedName>
</protein>
<name>A0A8S5QND0_9CAUD</name>
<accession>A0A8S5QND0</accession>
<evidence type="ECO:0000313" key="1">
    <source>
        <dbReference type="EMBL" id="DAE20245.1"/>
    </source>
</evidence>
<dbReference type="EMBL" id="BK015691">
    <property type="protein sequence ID" value="DAE20245.1"/>
    <property type="molecule type" value="Genomic_DNA"/>
</dbReference>
<sequence>MANIIFSEGSGVANSVFGKSQEPIKAMIESGVEAFEEKSLISNIFNMESSTNFAEKYTNETSVGDFEDVGENGAYPKTGMQEGFSKVIEPTTWKSSFEVTQEMIEDAKIGKIKSRAGIFSTSYNRTREKFAASLLAGGTGTSVKIQNKTYSTASADGVALFSTAHPSATKGTKLTQSNFFKADFSTSILDQVQEAMQSFTDDDGNLLNVAPDTIIIPNVASLKRAVLAAVSSDLDPETNNNAMNFQAGLWNVLIWPYLPKSIGGKPFFLMMDSQFKDDYLCMPWVDRVALTVKSEIDPNTDANVFRGRARFGAGFNNWRCIALCGGGVTGGTTLTA</sequence>
<proteinExistence type="predicted"/>